<evidence type="ECO:0000313" key="3">
    <source>
        <dbReference type="Proteomes" id="UP000198741"/>
    </source>
</evidence>
<gene>
    <name evidence="2" type="ORF">SAMN04515671_1920</name>
</gene>
<feature type="domain" description="KTSC" evidence="1">
    <location>
        <begin position="12"/>
        <end position="68"/>
    </location>
</feature>
<dbReference type="Proteomes" id="UP000198741">
    <property type="component" value="Chromosome I"/>
</dbReference>
<dbReference type="Pfam" id="PF13619">
    <property type="entry name" value="KTSC"/>
    <property type="match status" value="1"/>
</dbReference>
<accession>A0A1H0M517</accession>
<reference evidence="2 3" key="1">
    <citation type="submission" date="2016-10" db="EMBL/GenBank/DDBJ databases">
        <authorList>
            <person name="de Groot N.N."/>
        </authorList>
    </citation>
    <scope>NUCLEOTIDE SEQUENCE [LARGE SCALE GENOMIC DNA]</scope>
    <source>
        <strain evidence="3">P4-7,KCTC 19426,CECT 7604</strain>
    </source>
</reference>
<dbReference type="InterPro" id="IPR025309">
    <property type="entry name" value="KTSC_dom"/>
</dbReference>
<dbReference type="EMBL" id="LT629710">
    <property type="protein sequence ID" value="SDO75391.1"/>
    <property type="molecule type" value="Genomic_DNA"/>
</dbReference>
<dbReference type="AlphaFoldDB" id="A0A1H0M517"/>
<evidence type="ECO:0000313" key="2">
    <source>
        <dbReference type="EMBL" id="SDO75391.1"/>
    </source>
</evidence>
<keyword evidence="3" id="KW-1185">Reference proteome</keyword>
<organism evidence="2 3">
    <name type="scientific">Nakamurella panacisegetis</name>
    <dbReference type="NCBI Taxonomy" id="1090615"/>
    <lineage>
        <taxon>Bacteria</taxon>
        <taxon>Bacillati</taxon>
        <taxon>Actinomycetota</taxon>
        <taxon>Actinomycetes</taxon>
        <taxon>Nakamurellales</taxon>
        <taxon>Nakamurellaceae</taxon>
        <taxon>Nakamurella</taxon>
    </lineage>
</organism>
<protein>
    <submittedName>
        <fullName evidence="2">KTSC domain-containing protein</fullName>
    </submittedName>
</protein>
<evidence type="ECO:0000259" key="1">
    <source>
        <dbReference type="Pfam" id="PF13619"/>
    </source>
</evidence>
<sequence length="73" mass="8376">MLPAMQRHRVVSTTVASVGYDDRTAVLQIEFVQGQVYEYFMVPASVFHGLMKAASPGRFFGEFIRDKFRFRAL</sequence>
<proteinExistence type="predicted"/>
<name>A0A1H0M517_9ACTN</name>
<dbReference type="STRING" id="1090615.SAMN04515671_1920"/>